<evidence type="ECO:0000256" key="6">
    <source>
        <dbReference type="ARBA" id="ARBA00022690"/>
    </source>
</evidence>
<evidence type="ECO:0000256" key="9">
    <source>
        <dbReference type="ARBA" id="ARBA00022843"/>
    </source>
</evidence>
<dbReference type="InterPro" id="IPR001259">
    <property type="entry name" value="Prot_inh_calpain"/>
</dbReference>
<dbReference type="InterPro" id="IPR026998">
    <property type="entry name" value="Calpastatin"/>
</dbReference>
<feature type="compositionally biased region" description="Low complexity" evidence="12">
    <location>
        <begin position="998"/>
        <end position="1018"/>
    </location>
</feature>
<comment type="function">
    <text evidence="1">Specific inhibition of calpain (calcium-dependent cysteine protease). Plays a key role in postmortem tenderization of meat and have been proposed to be involved in muscle protein degradation in living tissue.</text>
</comment>
<feature type="region of interest" description="Disordered" evidence="12">
    <location>
        <begin position="266"/>
        <end position="318"/>
    </location>
</feature>
<feature type="compositionally biased region" description="Low complexity" evidence="12">
    <location>
        <begin position="122"/>
        <end position="138"/>
    </location>
</feature>
<dbReference type="EMBL" id="JAGKHQ010000016">
    <property type="protein sequence ID" value="KAG7494905.1"/>
    <property type="molecule type" value="Genomic_DNA"/>
</dbReference>
<feature type="compositionally biased region" description="Basic and acidic residues" evidence="12">
    <location>
        <begin position="912"/>
        <end position="960"/>
    </location>
</feature>
<feature type="compositionally biased region" description="Basic and acidic residues" evidence="12">
    <location>
        <begin position="724"/>
        <end position="772"/>
    </location>
</feature>
<feature type="compositionally biased region" description="Basic and acidic residues" evidence="12">
    <location>
        <begin position="396"/>
        <end position="446"/>
    </location>
</feature>
<feature type="region of interest" description="Disordered" evidence="12">
    <location>
        <begin position="24"/>
        <end position="157"/>
    </location>
</feature>
<feature type="compositionally biased region" description="Basic and acidic residues" evidence="12">
    <location>
        <begin position="201"/>
        <end position="220"/>
    </location>
</feature>
<reference evidence="13 14" key="1">
    <citation type="journal article" date="2021" name="Sci. Rep.">
        <title>Chromosome anchoring in Senegalese sole (Solea senegalensis) reveals sex-associated markers and genome rearrangements in flatfish.</title>
        <authorList>
            <person name="Guerrero-Cozar I."/>
            <person name="Gomez-Garrido J."/>
            <person name="Berbel C."/>
            <person name="Martinez-Blanch J.F."/>
            <person name="Alioto T."/>
            <person name="Claros M.G."/>
            <person name="Gagnaire P.A."/>
            <person name="Manchado M."/>
        </authorList>
    </citation>
    <scope>NUCLEOTIDE SEQUENCE [LARGE SCALE GENOMIC DNA]</scope>
    <source>
        <strain evidence="13">Sse05_10M</strain>
    </source>
</reference>
<organism evidence="13 14">
    <name type="scientific">Solea senegalensis</name>
    <name type="common">Senegalese sole</name>
    <dbReference type="NCBI Taxonomy" id="28829"/>
    <lineage>
        <taxon>Eukaryota</taxon>
        <taxon>Metazoa</taxon>
        <taxon>Chordata</taxon>
        <taxon>Craniata</taxon>
        <taxon>Vertebrata</taxon>
        <taxon>Euteleostomi</taxon>
        <taxon>Actinopterygii</taxon>
        <taxon>Neopterygii</taxon>
        <taxon>Teleostei</taxon>
        <taxon>Neoteleostei</taxon>
        <taxon>Acanthomorphata</taxon>
        <taxon>Carangaria</taxon>
        <taxon>Pleuronectiformes</taxon>
        <taxon>Pleuronectoidei</taxon>
        <taxon>Soleidae</taxon>
        <taxon>Solea</taxon>
    </lineage>
</organism>
<evidence type="ECO:0000256" key="8">
    <source>
        <dbReference type="ARBA" id="ARBA00022737"/>
    </source>
</evidence>
<dbReference type="PANTHER" id="PTHR10077:SF0">
    <property type="entry name" value="CALPASTATIN"/>
    <property type="match status" value="1"/>
</dbReference>
<keyword evidence="4" id="KW-1017">Isopeptide bond</keyword>
<evidence type="ECO:0000313" key="14">
    <source>
        <dbReference type="Proteomes" id="UP000693946"/>
    </source>
</evidence>
<protein>
    <recommendedName>
        <fullName evidence="3">Calpastatin</fullName>
    </recommendedName>
    <alternativeName>
        <fullName evidence="11">Calpain inhibitor</fullName>
    </alternativeName>
</protein>
<proteinExistence type="inferred from homology"/>
<evidence type="ECO:0000256" key="3">
    <source>
        <dbReference type="ARBA" id="ARBA00017619"/>
    </source>
</evidence>
<dbReference type="GO" id="GO:0005737">
    <property type="term" value="C:cytoplasm"/>
    <property type="evidence" value="ECO:0007669"/>
    <property type="project" value="TreeGrafter"/>
</dbReference>
<dbReference type="Pfam" id="PF00748">
    <property type="entry name" value="Calpain_inhib"/>
    <property type="match status" value="6"/>
</dbReference>
<feature type="compositionally biased region" description="Low complexity" evidence="12">
    <location>
        <begin position="547"/>
        <end position="557"/>
    </location>
</feature>
<comment type="caution">
    <text evidence="13">The sequence shown here is derived from an EMBL/GenBank/DDBJ whole genome shotgun (WGS) entry which is preliminary data.</text>
</comment>
<feature type="region of interest" description="Disordered" evidence="12">
    <location>
        <begin position="389"/>
        <end position="458"/>
    </location>
</feature>
<feature type="compositionally biased region" description="Low complexity" evidence="12">
    <location>
        <begin position="897"/>
        <end position="907"/>
    </location>
</feature>
<feature type="compositionally biased region" description="Low complexity" evidence="12">
    <location>
        <begin position="92"/>
        <end position="115"/>
    </location>
</feature>
<keyword evidence="5" id="KW-0597">Phosphoprotein</keyword>
<feature type="compositionally biased region" description="Basic and acidic residues" evidence="12">
    <location>
        <begin position="1109"/>
        <end position="1152"/>
    </location>
</feature>
<feature type="region of interest" description="Disordered" evidence="12">
    <location>
        <begin position="669"/>
        <end position="708"/>
    </location>
</feature>
<evidence type="ECO:0000256" key="10">
    <source>
        <dbReference type="ARBA" id="ARBA00022990"/>
    </source>
</evidence>
<keyword evidence="7" id="KW-0789">Thiol protease inhibitor</keyword>
<accession>A0AAV6QQB5</accession>
<evidence type="ECO:0000256" key="4">
    <source>
        <dbReference type="ARBA" id="ARBA00022499"/>
    </source>
</evidence>
<evidence type="ECO:0000256" key="12">
    <source>
        <dbReference type="SAM" id="MobiDB-lite"/>
    </source>
</evidence>
<keyword evidence="10" id="KW-0007">Acetylation</keyword>
<dbReference type="Proteomes" id="UP000693946">
    <property type="component" value="Linkage Group LG4"/>
</dbReference>
<feature type="region of interest" description="Disordered" evidence="12">
    <location>
        <begin position="1109"/>
        <end position="1257"/>
    </location>
</feature>
<sequence length="1257" mass="129533">MGQILSWIRGPRDSTTLHDVAVEEQSLPGQATPKPAAQVSTGNPAQFEKASAGSTMAAKSTAGRGGTGGASAGTAGSAAPKAETTPVSQVRATATAPAPAPAAAAAGAAAASAVTKPKDTAKSTTATTTLKTPAPAAAGSASMQGSKEEAKSTQAKVQVEVPSIAVKGAKEAPAVDPFDALASSLPSVDPVVPPVYTGPEVQEHDVTAEKGQKCGEREDTLPPGYRFTDMAPVPADVKPKDVPKPLSTDEALDSLSAGFMTSTVPAAAKKPEQRDHVVSASSAGPANFAPPPVKKGTSAAVPPVNVSPAPPADKKAKMDVSDDFSLAAGLPSVTATKTVPSVAKDPALPAEKKAKMEAFSLNAGLDTKVDTKSKTDEGASMSLDALSALGDTLAADEPKPEPPKLRPEDIVSEGKFKKEKGVFVGERDDTLPPEYRFNKEELEKLPAPKPEPTMGTGEALDFLSGDFLSSSAAPVVQIAPAAPTVCVCPAAPEKENFGDFSLEDVVSSSAAKKVESSAAPPAGKKAPAKTDTADGKPKTTQGASMSLDALGALGDLLPADVPKPESPKLRPEDIVSEDKLNEEKGVLVGERDDTLPPEYRFNKEELDKLPAPKPEPTMGTGEALDFLSGDFLSSSAAPVVQIAPAAPTVCVCPAAPEIENMDDFSLEDVVSSSAAKKVESSAAPPAGKKAPAKTDTAKPKTTQGASMSLDALGALGDLLPADVPKPESPKLRPEDIVSEDKLNEEKGVLVGERDDTLPPEYRFNKEELDKLPAPKPEPTMGTGDALDFLSGDFLSSSAAPVVQAPVVTPSAPVIQAKVEDLSALDLLSEDFVAPTQASGVQAPVPTMKEPEIAVCTFERPQTVTKVESSAAPPAGKKAPAKTDTAKPKTTQGASMSLDALGALGDLLPADVPKPESPKLRPEDIVSEDKLNEEKGVLVGERDDTLPPEYRFNKEELDKLPAPKPEPTMGTGEALDFLSGDFLSSSAAPVVQAPVVTPSAPAAQTSSAAPTVKAPVVSPSAPPAKPSKDFALNALAEEFVSSSSASAVKSAVPSVPDPQVVPGADSALDTLGALDALSDTLADIAPTPHQPSPVPAKDVVKEKKIVEERLIKMGERDDTLPPEYRPTEEDLKKMAEEKPAAPKEKTMDDDKALDLLSSDFTAVPTPVAPVTASADTTKQEPLKPMAGPVLESLAGTLLPDAPELKSKTDKPKGKSKSKSKSKKHHAEEQPSAAEQHSAQLSTDVVVLEATGTHKLLSG</sequence>
<feature type="compositionally biased region" description="Polar residues" evidence="12">
    <location>
        <begin position="1231"/>
        <end position="1241"/>
    </location>
</feature>
<evidence type="ECO:0000256" key="11">
    <source>
        <dbReference type="ARBA" id="ARBA00033013"/>
    </source>
</evidence>
<feature type="region of interest" description="Disordered" evidence="12">
    <location>
        <begin position="193"/>
        <end position="249"/>
    </location>
</feature>
<feature type="compositionally biased region" description="Basic and acidic residues" evidence="12">
    <location>
        <begin position="562"/>
        <end position="610"/>
    </location>
</feature>
<evidence type="ECO:0000256" key="7">
    <source>
        <dbReference type="ARBA" id="ARBA00022704"/>
    </source>
</evidence>
<feature type="region of interest" description="Disordered" evidence="12">
    <location>
        <begin position="863"/>
        <end position="975"/>
    </location>
</feature>
<feature type="compositionally biased region" description="Basic and acidic residues" evidence="12">
    <location>
        <begin position="1201"/>
        <end position="1211"/>
    </location>
</feature>
<keyword evidence="6" id="KW-0646">Protease inhibitor</keyword>
<evidence type="ECO:0000256" key="2">
    <source>
        <dbReference type="ARBA" id="ARBA00009487"/>
    </source>
</evidence>
<keyword evidence="14" id="KW-1185">Reference proteome</keyword>
<feature type="region of interest" description="Disordered" evidence="12">
    <location>
        <begin position="508"/>
        <end position="622"/>
    </location>
</feature>
<feature type="compositionally biased region" description="Low complexity" evidence="12">
    <location>
        <begin position="508"/>
        <end position="525"/>
    </location>
</feature>
<feature type="compositionally biased region" description="Basic residues" evidence="12">
    <location>
        <begin position="1212"/>
        <end position="1223"/>
    </location>
</feature>
<evidence type="ECO:0000313" key="13">
    <source>
        <dbReference type="EMBL" id="KAG7494905.1"/>
    </source>
</evidence>
<name>A0AAV6QQB5_SOLSE</name>
<feature type="region of interest" description="Disordered" evidence="12">
    <location>
        <begin position="721"/>
        <end position="786"/>
    </location>
</feature>
<gene>
    <name evidence="13" type="ORF">JOB18_039615</name>
</gene>
<dbReference type="AlphaFoldDB" id="A0AAV6QQB5"/>
<dbReference type="GO" id="GO:0010859">
    <property type="term" value="F:calcium-dependent cysteine-type endopeptidase inhibitor activity"/>
    <property type="evidence" value="ECO:0007669"/>
    <property type="project" value="TreeGrafter"/>
</dbReference>
<feature type="compositionally biased region" description="Low complexity" evidence="12">
    <location>
        <begin position="669"/>
        <end position="689"/>
    </location>
</feature>
<feature type="compositionally biased region" description="Low complexity" evidence="12">
    <location>
        <begin position="1153"/>
        <end position="1171"/>
    </location>
</feature>
<keyword evidence="9" id="KW-0832">Ubl conjugation</keyword>
<evidence type="ECO:0000256" key="5">
    <source>
        <dbReference type="ARBA" id="ARBA00022553"/>
    </source>
</evidence>
<evidence type="ECO:0000256" key="1">
    <source>
        <dbReference type="ARBA" id="ARBA00002637"/>
    </source>
</evidence>
<feature type="compositionally biased region" description="Low complexity" evidence="12">
    <location>
        <begin position="298"/>
        <end position="307"/>
    </location>
</feature>
<comment type="similarity">
    <text evidence="2">Belongs to the protease inhibitor I27 (calpastatin) family.</text>
</comment>
<dbReference type="PANTHER" id="PTHR10077">
    <property type="entry name" value="CALPASTATIN"/>
    <property type="match status" value="1"/>
</dbReference>
<feature type="region of interest" description="Disordered" evidence="12">
    <location>
        <begin position="998"/>
        <end position="1023"/>
    </location>
</feature>
<keyword evidence="8" id="KW-0677">Repeat</keyword>